<feature type="domain" description="ATP-grasp" evidence="4">
    <location>
        <begin position="294"/>
        <end position="491"/>
    </location>
</feature>
<keyword evidence="3" id="KW-0067">ATP-binding</keyword>
<dbReference type="RefSeq" id="WP_311704660.1">
    <property type="nucleotide sequence ID" value="NZ_JAVREL010000006.1"/>
</dbReference>
<evidence type="ECO:0000313" key="6">
    <source>
        <dbReference type="EMBL" id="MDT0343523.1"/>
    </source>
</evidence>
<evidence type="ECO:0000259" key="5">
    <source>
        <dbReference type="PROSITE" id="PS51186"/>
    </source>
</evidence>
<dbReference type="Gene3D" id="3.30.470.20">
    <property type="entry name" value="ATP-grasp fold, B domain"/>
    <property type="match status" value="1"/>
</dbReference>
<gene>
    <name evidence="6" type="ORF">RM590_13000</name>
</gene>
<keyword evidence="1 6" id="KW-0808">Transferase</keyword>
<keyword evidence="7" id="KW-1185">Reference proteome</keyword>
<dbReference type="EMBL" id="JAVREL010000006">
    <property type="protein sequence ID" value="MDT0343523.1"/>
    <property type="molecule type" value="Genomic_DNA"/>
</dbReference>
<reference evidence="7" key="1">
    <citation type="submission" date="2023-07" db="EMBL/GenBank/DDBJ databases">
        <title>30 novel species of actinomycetes from the DSMZ collection.</title>
        <authorList>
            <person name="Nouioui I."/>
        </authorList>
    </citation>
    <scope>NUCLEOTIDE SEQUENCE [LARGE SCALE GENOMIC DNA]</scope>
    <source>
        <strain evidence="7">DSM 44938</strain>
    </source>
</reference>
<sequence length="569" mass="59510">MRIRDARAGEAAELTALVLRSKRSWGYDDAFMAACRAELTIAPGEVAARRIVVAEDTAGARDVLGVASLEGSAPEGRLGLLFVEPRANGRGVGSALYAHVLTTARGLGFTRLLIESDPHAVPFYRHLGARRCDGEGRALPLLGVSLAPAGWPEAWTGGRRTVHLGNAGEFQGQFGPLPKGVRGGADHYSCLAAFTGPHPAALVLPRTVPPFWIELVARRLAWGQVEVFDGLDEPDGTAAAVLRRPALAGHLRGLGLPLVAWGQTRAVAELTGGPWSPDVLRYESKRAANELFARLAPDHPGVRVPAQWPAATRRAAARLLGARLRSGAATVVKTEHGAGGSGTRVVTSGRARAALRTLPHGPLLLEEYLAGGGVPGDLTYDGFVDAAGEVHDVGAAVMDVRDAGYRGATVGPGVVPAELAGPCLRFGRAVGREVAATGYRGWFDVDFVTGPDGRPAPTEINLRLTGPAVAFMVQARLDAVRGGGHLVRTIDRVPLGARLPERELAAWLGELSARCAGVEALLVPSIPTAAFEPDPYVGVVLAARTRERLDAADALVGAAAAELGAMFTS</sequence>
<comment type="caution">
    <text evidence="6">The sequence shown here is derived from an EMBL/GenBank/DDBJ whole genome shotgun (WGS) entry which is preliminary data.</text>
</comment>
<evidence type="ECO:0000256" key="2">
    <source>
        <dbReference type="ARBA" id="ARBA00023315"/>
    </source>
</evidence>
<evidence type="ECO:0000256" key="3">
    <source>
        <dbReference type="PROSITE-ProRule" id="PRU00409"/>
    </source>
</evidence>
<feature type="domain" description="N-acetyltransferase" evidence="5">
    <location>
        <begin position="1"/>
        <end position="147"/>
    </location>
</feature>
<dbReference type="InterPro" id="IPR016181">
    <property type="entry name" value="Acyl_CoA_acyltransferase"/>
</dbReference>
<evidence type="ECO:0000259" key="4">
    <source>
        <dbReference type="PROSITE" id="PS50975"/>
    </source>
</evidence>
<protein>
    <submittedName>
        <fullName evidence="6">GNAT family N-acetyltransferase</fullName>
        <ecNumber evidence="6">2.3.1.-</ecNumber>
    </submittedName>
</protein>
<dbReference type="EC" id="2.3.1.-" evidence="6"/>
<dbReference type="Gene3D" id="3.40.630.30">
    <property type="match status" value="1"/>
</dbReference>
<proteinExistence type="predicted"/>
<dbReference type="PROSITE" id="PS50975">
    <property type="entry name" value="ATP_GRASP"/>
    <property type="match status" value="1"/>
</dbReference>
<dbReference type="PROSITE" id="PS51186">
    <property type="entry name" value="GNAT"/>
    <property type="match status" value="1"/>
</dbReference>
<dbReference type="CDD" id="cd04301">
    <property type="entry name" value="NAT_SF"/>
    <property type="match status" value="1"/>
</dbReference>
<dbReference type="InterPro" id="IPR011761">
    <property type="entry name" value="ATP-grasp"/>
</dbReference>
<accession>A0ABU2MRK1</accession>
<dbReference type="Proteomes" id="UP001183246">
    <property type="component" value="Unassembled WGS sequence"/>
</dbReference>
<evidence type="ECO:0000256" key="1">
    <source>
        <dbReference type="ARBA" id="ARBA00022679"/>
    </source>
</evidence>
<organism evidence="6 7">
    <name type="scientific">Streptomyces litchfieldiae</name>
    <dbReference type="NCBI Taxonomy" id="3075543"/>
    <lineage>
        <taxon>Bacteria</taxon>
        <taxon>Bacillati</taxon>
        <taxon>Actinomycetota</taxon>
        <taxon>Actinomycetes</taxon>
        <taxon>Kitasatosporales</taxon>
        <taxon>Streptomycetaceae</taxon>
        <taxon>Streptomyces</taxon>
    </lineage>
</organism>
<dbReference type="InterPro" id="IPR000182">
    <property type="entry name" value="GNAT_dom"/>
</dbReference>
<dbReference type="SUPFAM" id="SSF55729">
    <property type="entry name" value="Acyl-CoA N-acyltransferases (Nat)"/>
    <property type="match status" value="1"/>
</dbReference>
<keyword evidence="3" id="KW-0547">Nucleotide-binding</keyword>
<evidence type="ECO:0000313" key="7">
    <source>
        <dbReference type="Proteomes" id="UP001183246"/>
    </source>
</evidence>
<dbReference type="InterPro" id="IPR050832">
    <property type="entry name" value="Bact_Acetyltransf"/>
</dbReference>
<dbReference type="SUPFAM" id="SSF56059">
    <property type="entry name" value="Glutathione synthetase ATP-binding domain-like"/>
    <property type="match status" value="1"/>
</dbReference>
<dbReference type="Pfam" id="PF00583">
    <property type="entry name" value="Acetyltransf_1"/>
    <property type="match status" value="1"/>
</dbReference>
<dbReference type="GO" id="GO:0016746">
    <property type="term" value="F:acyltransferase activity"/>
    <property type="evidence" value="ECO:0007669"/>
    <property type="project" value="UniProtKB-KW"/>
</dbReference>
<keyword evidence="2 6" id="KW-0012">Acyltransferase</keyword>
<dbReference type="PANTHER" id="PTHR43877">
    <property type="entry name" value="AMINOALKYLPHOSPHONATE N-ACETYLTRANSFERASE-RELATED-RELATED"/>
    <property type="match status" value="1"/>
</dbReference>
<name>A0ABU2MRK1_9ACTN</name>